<protein>
    <submittedName>
        <fullName evidence="1">Uncharacterized protein</fullName>
    </submittedName>
</protein>
<proteinExistence type="predicted"/>
<reference evidence="1 2" key="1">
    <citation type="journal article" date="2016" name="PLoS ONE">
        <title>Comparative Genome Analysis Provides Insights into the Pathogenicity of Flavobacterium psychrophilum.</title>
        <authorList>
            <person name="Castillo D."/>
            <person name="Christiansen R.H."/>
            <person name="Dalsgaard I."/>
            <person name="Madsen L."/>
            <person name="Espejo R."/>
            <person name="Middelboe M."/>
        </authorList>
    </citation>
    <scope>NUCLEOTIDE SEQUENCE [LARGE SCALE GENOMIC DNA]</scope>
</reference>
<accession>A0A141HR21</accession>
<keyword evidence="2" id="KW-1185">Reference proteome</keyword>
<sequence length="663" mass="73610">MCKQQNCGCNDPCKPVICVSYVEDSCADRKLATSNTTHPTGYDNVTLITPEVNQISAYKEHLEFVNSPELLSNIPKHSVLRFSQKFLDIISNLFKGRNVGTGAKVYKGSTVLGLDTFQDFKTLKNSSSVDVNNDTNEIIFSVNENWLEAQMPIIPPPIVPDYPVIDGISVGTGVPIYDGITNKKIKISSLKSNTLNISKLLDGTVKIDSINTEFDYLKAYYINSNYVSTLLSPADGSVSRPFPTWDEARTKMIGTGTILNPENQNVTFILQTNASTALNPTINTLSIKFMNTSLTYTGNDVYMIDSEVLYPLIPKDTNNEITESITLNIFGVGSLHRTTVGGYIRSVGAKRGSSITTNNPNNIIFRIGENENDTLYLEEFVNYPNSIWEGDVLKRDGVTLLGNDYNPPIVLKWTTQVNPTNPLVYVKNNSFGSFTYPVLGKGSLYIQTFVNTGLHVENTNINFNKLTILPYSYRISVVQGNTFVPSFPGVYEPKNAPAIYSKDVQWFLNSLYNINIGTFTFNGFDKFFKIEGFFTFHGSTNYDTSHYIKTFADLSTTTQNSFQINGLDKNSNLNSNINYLINSNIVGDFNLFIPNSSIRTIRNISQNPTTNIIPITKGTLSSINDKPYLSGINDYADDAAAMSTGLLQNALYFNTTNNVLDKV</sequence>
<evidence type="ECO:0000313" key="1">
    <source>
        <dbReference type="EMBL" id="ALN97132.1"/>
    </source>
</evidence>
<dbReference type="EMBL" id="KT876724">
    <property type="protein sequence ID" value="ALN97132.1"/>
    <property type="molecule type" value="Genomic_DNA"/>
</dbReference>
<dbReference type="GeneID" id="40069592"/>
<dbReference type="RefSeq" id="YP_009594075.1">
    <property type="nucleotide sequence ID" value="NC_041872.1"/>
</dbReference>
<organism evidence="1 2">
    <name type="scientific">Flavobacterium phage FpV4</name>
    <dbReference type="NCBI Taxonomy" id="1740108"/>
    <lineage>
        <taxon>Viruses</taxon>
        <taxon>Duplodnaviria</taxon>
        <taxon>Heunggongvirae</taxon>
        <taxon>Uroviricota</taxon>
        <taxon>Caudoviricetes</taxon>
        <taxon>Fipvunavirus</taxon>
        <taxon>Fipvunavirus Fpv4</taxon>
    </lineage>
</organism>
<evidence type="ECO:0000313" key="2">
    <source>
        <dbReference type="Proteomes" id="UP000221857"/>
    </source>
</evidence>
<dbReference type="Proteomes" id="UP000221857">
    <property type="component" value="Segment"/>
</dbReference>
<name>A0A141HR21_9CAUD</name>
<dbReference type="KEGG" id="vg:40069592"/>